<evidence type="ECO:0000259" key="2">
    <source>
        <dbReference type="Pfam" id="PF13460"/>
    </source>
</evidence>
<comment type="similarity">
    <text evidence="1">Belongs to the avfA family.</text>
</comment>
<dbReference type="Pfam" id="PF13460">
    <property type="entry name" value="NAD_binding_10"/>
    <property type="match status" value="1"/>
</dbReference>
<reference evidence="3" key="1">
    <citation type="journal article" date="2020" name="Stud. Mycol.">
        <title>101 Dothideomycetes genomes: a test case for predicting lifestyles and emergence of pathogens.</title>
        <authorList>
            <person name="Haridas S."/>
            <person name="Albert R."/>
            <person name="Binder M."/>
            <person name="Bloem J."/>
            <person name="Labutti K."/>
            <person name="Salamov A."/>
            <person name="Andreopoulos B."/>
            <person name="Baker S."/>
            <person name="Barry K."/>
            <person name="Bills G."/>
            <person name="Bluhm B."/>
            <person name="Cannon C."/>
            <person name="Castanera R."/>
            <person name="Culley D."/>
            <person name="Daum C."/>
            <person name="Ezra D."/>
            <person name="Gonzalez J."/>
            <person name="Henrissat B."/>
            <person name="Kuo A."/>
            <person name="Liang C."/>
            <person name="Lipzen A."/>
            <person name="Lutzoni F."/>
            <person name="Magnuson J."/>
            <person name="Mondo S."/>
            <person name="Nolan M."/>
            <person name="Ohm R."/>
            <person name="Pangilinan J."/>
            <person name="Park H.-J."/>
            <person name="Ramirez L."/>
            <person name="Alfaro M."/>
            <person name="Sun H."/>
            <person name="Tritt A."/>
            <person name="Yoshinaga Y."/>
            <person name="Zwiers L.-H."/>
            <person name="Turgeon B."/>
            <person name="Goodwin S."/>
            <person name="Spatafora J."/>
            <person name="Crous P."/>
            <person name="Grigoriev I."/>
        </authorList>
    </citation>
    <scope>NUCLEOTIDE SEQUENCE</scope>
    <source>
        <strain evidence="3">CBS 269.34</strain>
    </source>
</reference>
<protein>
    <recommendedName>
        <fullName evidence="2">NAD(P)-binding domain-containing protein</fullName>
    </recommendedName>
</protein>
<evidence type="ECO:0000256" key="1">
    <source>
        <dbReference type="ARBA" id="ARBA00038376"/>
    </source>
</evidence>
<dbReference type="PANTHER" id="PTHR15020">
    <property type="entry name" value="FLAVIN REDUCTASE-RELATED"/>
    <property type="match status" value="1"/>
</dbReference>
<dbReference type="SUPFAM" id="SSF51735">
    <property type="entry name" value="NAD(P)-binding Rossmann-fold domains"/>
    <property type="match status" value="1"/>
</dbReference>
<dbReference type="OrthoDB" id="10254604at2759"/>
<dbReference type="PANTHER" id="PTHR15020:SF50">
    <property type="entry name" value="UPF0659 PROTEIN YMR090W"/>
    <property type="match status" value="1"/>
</dbReference>
<dbReference type="EMBL" id="MU004182">
    <property type="protein sequence ID" value="KAF2501520.1"/>
    <property type="molecule type" value="Genomic_DNA"/>
</dbReference>
<evidence type="ECO:0000313" key="3">
    <source>
        <dbReference type="EMBL" id="KAF2501520.1"/>
    </source>
</evidence>
<organism evidence="3 4">
    <name type="scientific">Lophium mytilinum</name>
    <dbReference type="NCBI Taxonomy" id="390894"/>
    <lineage>
        <taxon>Eukaryota</taxon>
        <taxon>Fungi</taxon>
        <taxon>Dikarya</taxon>
        <taxon>Ascomycota</taxon>
        <taxon>Pezizomycotina</taxon>
        <taxon>Dothideomycetes</taxon>
        <taxon>Pleosporomycetidae</taxon>
        <taxon>Mytilinidiales</taxon>
        <taxon>Mytilinidiaceae</taxon>
        <taxon>Lophium</taxon>
    </lineage>
</organism>
<dbReference type="Gene3D" id="3.40.50.720">
    <property type="entry name" value="NAD(P)-binding Rossmann-like Domain"/>
    <property type="match status" value="1"/>
</dbReference>
<feature type="domain" description="NAD(P)-binding" evidence="2">
    <location>
        <begin position="8"/>
        <end position="236"/>
    </location>
</feature>
<gene>
    <name evidence="3" type="ORF">BU16DRAFT_522485</name>
</gene>
<keyword evidence="4" id="KW-1185">Reference proteome</keyword>
<name>A0A6A6RCQ6_9PEZI</name>
<dbReference type="InterPro" id="IPR036291">
    <property type="entry name" value="NAD(P)-bd_dom_sf"/>
</dbReference>
<proteinExistence type="inferred from homology"/>
<dbReference type="Proteomes" id="UP000799750">
    <property type="component" value="Unassembled WGS sequence"/>
</dbReference>
<sequence length="280" mass="29598">MPHILLIGGHGKIAQLLTPLLLAKSWSVTSLIRAQEQVSAIEKLGAGKPGKLSVLVDSIEEVKSEADAKGVIEKAGKSEQVDWVVWSAGAGGRGGPSRTLAVDRDAAIAFTRASIANPHITKFLTVSYIASRRNRPSWWSDADWESAQNVNNNVLATYFQAKVAADEVLTAGAKLRYDDEAKKGVEEAKRFHGISLRPGNLTDKPAGGVTIGKVPSRGTTSRASVAEVVAKVLDTPGAKGWLDVLDGDDSVDAAVEKAVKEGIDSVEGEDLAAQKERAGL</sequence>
<evidence type="ECO:0000313" key="4">
    <source>
        <dbReference type="Proteomes" id="UP000799750"/>
    </source>
</evidence>
<dbReference type="AlphaFoldDB" id="A0A6A6RCQ6"/>
<dbReference type="InterPro" id="IPR016040">
    <property type="entry name" value="NAD(P)-bd_dom"/>
</dbReference>
<accession>A0A6A6RCQ6</accession>